<keyword evidence="3" id="KW-1185">Reference proteome</keyword>
<evidence type="ECO:0000256" key="1">
    <source>
        <dbReference type="SAM" id="MobiDB-lite"/>
    </source>
</evidence>
<dbReference type="EMBL" id="KN294008">
    <property type="protein sequence ID" value="EEH35201.2"/>
    <property type="molecule type" value="Genomic_DNA"/>
</dbReference>
<evidence type="ECO:0000313" key="3">
    <source>
        <dbReference type="Proteomes" id="UP000002059"/>
    </source>
</evidence>
<feature type="region of interest" description="Disordered" evidence="1">
    <location>
        <begin position="1"/>
        <end position="48"/>
    </location>
</feature>
<dbReference type="VEuPathDB" id="FungiDB:PAAG_06248"/>
<accession>C1H5Q3</accession>
<organism evidence="2 3">
    <name type="scientific">Paracoccidioides lutzii (strain ATCC MYA-826 / Pb01)</name>
    <name type="common">Paracoccidioides brasiliensis</name>
    <dbReference type="NCBI Taxonomy" id="502779"/>
    <lineage>
        <taxon>Eukaryota</taxon>
        <taxon>Fungi</taxon>
        <taxon>Dikarya</taxon>
        <taxon>Ascomycota</taxon>
        <taxon>Pezizomycotina</taxon>
        <taxon>Eurotiomycetes</taxon>
        <taxon>Eurotiomycetidae</taxon>
        <taxon>Onygenales</taxon>
        <taxon>Ajellomycetaceae</taxon>
        <taxon>Paracoccidioides</taxon>
    </lineage>
</organism>
<dbReference type="AlphaFoldDB" id="C1H5Q3"/>
<feature type="compositionally biased region" description="Polar residues" evidence="1">
    <location>
        <begin position="19"/>
        <end position="44"/>
    </location>
</feature>
<dbReference type="RefSeq" id="XP_015700060.1">
    <property type="nucleotide sequence ID" value="XM_015845834.1"/>
</dbReference>
<name>C1H5Q3_PARBA</name>
<sequence length="61" mass="6698">MSRSYVRQESRAYGPIQQLRKTQPPKQNSGVEGLSVSQLHTRTSGLPGAKGIIISKLDKMS</sequence>
<proteinExistence type="predicted"/>
<feature type="compositionally biased region" description="Basic and acidic residues" evidence="1">
    <location>
        <begin position="1"/>
        <end position="10"/>
    </location>
</feature>
<reference evidence="2 3" key="1">
    <citation type="journal article" date="2011" name="PLoS Genet.">
        <title>Comparative genomic analysis of human fungal pathogens causing paracoccidioidomycosis.</title>
        <authorList>
            <person name="Desjardins C.A."/>
            <person name="Champion M.D."/>
            <person name="Holder J.W."/>
            <person name="Muszewska A."/>
            <person name="Goldberg J."/>
            <person name="Bailao A.M."/>
            <person name="Brigido M.M."/>
            <person name="Ferreira M.E."/>
            <person name="Garcia A.M."/>
            <person name="Grynberg M."/>
            <person name="Gujja S."/>
            <person name="Heiman D.I."/>
            <person name="Henn M.R."/>
            <person name="Kodira C.D."/>
            <person name="Leon-Narvaez H."/>
            <person name="Longo L.V."/>
            <person name="Ma L.J."/>
            <person name="Malavazi I."/>
            <person name="Matsuo A.L."/>
            <person name="Morais F.V."/>
            <person name="Pereira M."/>
            <person name="Rodriguez-Brito S."/>
            <person name="Sakthikumar S."/>
            <person name="Salem-Izacc S.M."/>
            <person name="Sykes S.M."/>
            <person name="Teixeira M.M."/>
            <person name="Vallejo M.C."/>
            <person name="Walter M.E."/>
            <person name="Yandava C."/>
            <person name="Young S."/>
            <person name="Zeng Q."/>
            <person name="Zucker J."/>
            <person name="Felipe M.S."/>
            <person name="Goldman G.H."/>
            <person name="Haas B.J."/>
            <person name="McEwen J.G."/>
            <person name="Nino-Vega G."/>
            <person name="Puccia R."/>
            <person name="San-Blas G."/>
            <person name="Soares C.M."/>
            <person name="Birren B.W."/>
            <person name="Cuomo C.A."/>
        </authorList>
    </citation>
    <scope>NUCLEOTIDE SEQUENCE [LARGE SCALE GENOMIC DNA]</scope>
    <source>
        <strain evidence="3">ATCC MYA-826 / Pb01</strain>
    </source>
</reference>
<dbReference type="Proteomes" id="UP000002059">
    <property type="component" value="Partially assembled WGS sequence"/>
</dbReference>
<gene>
    <name evidence="2" type="ORF">PAAG_06248</name>
</gene>
<dbReference type="HOGENOM" id="CLU_2923244_0_0_1"/>
<protein>
    <submittedName>
        <fullName evidence="2">Uncharacterized protein</fullName>
    </submittedName>
</protein>
<dbReference type="GeneID" id="9095214"/>
<evidence type="ECO:0000313" key="2">
    <source>
        <dbReference type="EMBL" id="EEH35201.2"/>
    </source>
</evidence>
<dbReference type="KEGG" id="pbl:PAAG_06248"/>